<evidence type="ECO:0000256" key="1">
    <source>
        <dbReference type="SAM" id="SignalP"/>
    </source>
</evidence>
<protein>
    <submittedName>
        <fullName evidence="2">TetR/AcrR family transcriptional regulator</fullName>
    </submittedName>
</protein>
<evidence type="ECO:0000313" key="3">
    <source>
        <dbReference type="Proteomes" id="UP000247602"/>
    </source>
</evidence>
<comment type="caution">
    <text evidence="2">The sequence shown here is derived from an EMBL/GenBank/DDBJ whole genome shotgun (WGS) entry which is preliminary data.</text>
</comment>
<feature type="signal peptide" evidence="1">
    <location>
        <begin position="1"/>
        <end position="21"/>
    </location>
</feature>
<dbReference type="EMBL" id="QKNV01000065">
    <property type="protein sequence ID" value="PZA21793.1"/>
    <property type="molecule type" value="Genomic_DNA"/>
</dbReference>
<accession>A0A323VCL0</accession>
<sequence>DTERVVRVIGALAAVAVLALAADQHDQTTAWRPFVVATCTDALGHRRPGATPSRPDQVEA</sequence>
<proteinExistence type="predicted"/>
<dbReference type="Proteomes" id="UP000247602">
    <property type="component" value="Unassembled WGS sequence"/>
</dbReference>
<dbReference type="AlphaFoldDB" id="A0A323VCL0"/>
<gene>
    <name evidence="2" type="ORF">DMO24_08340</name>
</gene>
<feature type="non-terminal residue" evidence="2">
    <location>
        <position position="1"/>
    </location>
</feature>
<keyword evidence="3" id="KW-1185">Reference proteome</keyword>
<organism evidence="2 3">
    <name type="scientific">Modestobacter versicolor</name>
    <dbReference type="NCBI Taxonomy" id="429133"/>
    <lineage>
        <taxon>Bacteria</taxon>
        <taxon>Bacillati</taxon>
        <taxon>Actinomycetota</taxon>
        <taxon>Actinomycetes</taxon>
        <taxon>Geodermatophilales</taxon>
        <taxon>Geodermatophilaceae</taxon>
        <taxon>Modestobacter</taxon>
    </lineage>
</organism>
<reference evidence="2 3" key="1">
    <citation type="submission" date="2018-06" db="EMBL/GenBank/DDBJ databases">
        <title>Draft genome sequence of Modestobacter versicolor CP153-2.</title>
        <authorList>
            <person name="Gundlapally S.R."/>
        </authorList>
    </citation>
    <scope>NUCLEOTIDE SEQUENCE [LARGE SCALE GENOMIC DNA]</scope>
    <source>
        <strain evidence="2 3">CP153-2</strain>
    </source>
</reference>
<keyword evidence="1" id="KW-0732">Signal</keyword>
<evidence type="ECO:0000313" key="2">
    <source>
        <dbReference type="EMBL" id="PZA21793.1"/>
    </source>
</evidence>
<feature type="chain" id="PRO_5038837056" evidence="1">
    <location>
        <begin position="22"/>
        <end position="60"/>
    </location>
</feature>
<name>A0A323VCL0_9ACTN</name>